<dbReference type="Pfam" id="PF01969">
    <property type="entry name" value="Ni_insertion"/>
    <property type="match status" value="1"/>
</dbReference>
<keyword evidence="1" id="KW-0533">Nickel</keyword>
<comment type="caution">
    <text evidence="3">The sequence shown here is derived from an EMBL/GenBank/DDBJ whole genome shotgun (WGS) entry which is preliminary data.</text>
</comment>
<dbReference type="EMBL" id="WNCL01000018">
    <property type="protein sequence ID" value="MTU43429.1"/>
    <property type="molecule type" value="Genomic_DNA"/>
</dbReference>
<organism evidence="3 4">
    <name type="scientific">Parasutterella excrementihominis</name>
    <dbReference type="NCBI Taxonomy" id="487175"/>
    <lineage>
        <taxon>Bacteria</taxon>
        <taxon>Pseudomonadati</taxon>
        <taxon>Pseudomonadota</taxon>
        <taxon>Betaproteobacteria</taxon>
        <taxon>Burkholderiales</taxon>
        <taxon>Sutterellaceae</taxon>
        <taxon>Parasutterella</taxon>
    </lineage>
</organism>
<proteinExistence type="predicted"/>
<dbReference type="PANTHER" id="PTHR36566">
    <property type="entry name" value="NICKEL INSERTION PROTEIN-RELATED"/>
    <property type="match status" value="1"/>
</dbReference>
<evidence type="ECO:0000256" key="2">
    <source>
        <dbReference type="SAM" id="MobiDB-lite"/>
    </source>
</evidence>
<dbReference type="Proteomes" id="UP000462362">
    <property type="component" value="Unassembled WGS sequence"/>
</dbReference>
<feature type="region of interest" description="Disordered" evidence="2">
    <location>
        <begin position="1"/>
        <end position="40"/>
    </location>
</feature>
<reference evidence="3 4" key="1">
    <citation type="journal article" date="2019" name="Nat. Med.">
        <title>A library of human gut bacterial isolates paired with longitudinal multiomics data enables mechanistic microbiome research.</title>
        <authorList>
            <person name="Poyet M."/>
            <person name="Groussin M."/>
            <person name="Gibbons S.M."/>
            <person name="Avila-Pacheco J."/>
            <person name="Jiang X."/>
            <person name="Kearney S.M."/>
            <person name="Perrotta A.R."/>
            <person name="Berdy B."/>
            <person name="Zhao S."/>
            <person name="Lieberman T.D."/>
            <person name="Swanson P.K."/>
            <person name="Smith M."/>
            <person name="Roesemann S."/>
            <person name="Alexander J.E."/>
            <person name="Rich S.A."/>
            <person name="Livny J."/>
            <person name="Vlamakis H."/>
            <person name="Clish C."/>
            <person name="Bullock K."/>
            <person name="Deik A."/>
            <person name="Scott J."/>
            <person name="Pierce K.A."/>
            <person name="Xavier R.J."/>
            <person name="Alm E.J."/>
        </authorList>
    </citation>
    <scope>NUCLEOTIDE SEQUENCE [LARGE SCALE GENOMIC DNA]</scope>
    <source>
        <strain evidence="3 4">BIOML-A2</strain>
    </source>
</reference>
<protein>
    <submittedName>
        <fullName evidence="3">DUF111 family protein</fullName>
    </submittedName>
</protein>
<dbReference type="AlphaFoldDB" id="A0A6I3S8H6"/>
<accession>A0A6I3S8H6</accession>
<sequence>MESLQAHDHCEEHVHHHDHADHDHEDHHHHHHEHHSHGADQKILTIRLHSGIAGDMFLCGLMCMLGMNNEEADSVLNGIFSELKGSVHLEDKFVGGIRGSFCRVELPHEHEHRRLSDVRAIIEKARMSNKAKELALKTFGFVAEAEGKVHGMAPEEVTFHEVGALDSILDICFNCELFTRLNPDRLIVSPLPIADGHIHCAHGVIPSPAPAVQALLVGIPVRPFGAEGETVTPTGIALLKAFGAEFGPWPQMVIEKIETVYGTYVYEGVPNGATFALGKSFE</sequence>
<name>A0A6I3S8H6_9BURK</name>
<feature type="compositionally biased region" description="Basic and acidic residues" evidence="2">
    <location>
        <begin position="1"/>
        <end position="26"/>
    </location>
</feature>
<gene>
    <name evidence="3" type="ORF">GMD42_07300</name>
</gene>
<evidence type="ECO:0000313" key="4">
    <source>
        <dbReference type="Proteomes" id="UP000462362"/>
    </source>
</evidence>
<dbReference type="PANTHER" id="PTHR36566:SF1">
    <property type="entry name" value="PYRIDINIUM-3,5-BISTHIOCARBOXYLIC ACID MONONUCLEOTIDE NICKEL INSERTION PROTEIN"/>
    <property type="match status" value="1"/>
</dbReference>
<evidence type="ECO:0000313" key="3">
    <source>
        <dbReference type="EMBL" id="MTU43429.1"/>
    </source>
</evidence>
<dbReference type="InterPro" id="IPR002822">
    <property type="entry name" value="Ni_insertion"/>
</dbReference>
<evidence type="ECO:0000256" key="1">
    <source>
        <dbReference type="ARBA" id="ARBA00022596"/>
    </source>
</evidence>